<feature type="transmembrane region" description="Helical" evidence="2">
    <location>
        <begin position="253"/>
        <end position="271"/>
    </location>
</feature>
<feature type="transmembrane region" description="Helical" evidence="2">
    <location>
        <begin position="127"/>
        <end position="150"/>
    </location>
</feature>
<evidence type="ECO:0000256" key="2">
    <source>
        <dbReference type="SAM" id="Phobius"/>
    </source>
</evidence>
<organism evidence="3 4">
    <name type="scientific">Rhinocladiella mackenziei CBS 650.93</name>
    <dbReference type="NCBI Taxonomy" id="1442369"/>
    <lineage>
        <taxon>Eukaryota</taxon>
        <taxon>Fungi</taxon>
        <taxon>Dikarya</taxon>
        <taxon>Ascomycota</taxon>
        <taxon>Pezizomycotina</taxon>
        <taxon>Eurotiomycetes</taxon>
        <taxon>Chaetothyriomycetidae</taxon>
        <taxon>Chaetothyriales</taxon>
        <taxon>Herpotrichiellaceae</taxon>
        <taxon>Rhinocladiella</taxon>
    </lineage>
</organism>
<keyword evidence="4" id="KW-1185">Reference proteome</keyword>
<feature type="transmembrane region" description="Helical" evidence="2">
    <location>
        <begin position="307"/>
        <end position="328"/>
    </location>
</feature>
<accession>A0A0D2FYW9</accession>
<keyword evidence="2" id="KW-0472">Membrane</keyword>
<dbReference type="EMBL" id="KN847476">
    <property type="protein sequence ID" value="KIX07467.1"/>
    <property type="molecule type" value="Genomic_DNA"/>
</dbReference>
<evidence type="ECO:0000256" key="1">
    <source>
        <dbReference type="ARBA" id="ARBA00022448"/>
    </source>
</evidence>
<dbReference type="AlphaFoldDB" id="A0A0D2FYW9"/>
<gene>
    <name evidence="3" type="ORF">Z518_02120</name>
</gene>
<dbReference type="OrthoDB" id="2587356at2759"/>
<keyword evidence="2" id="KW-1133">Transmembrane helix</keyword>
<dbReference type="RefSeq" id="XP_013274603.1">
    <property type="nucleotide sequence ID" value="XM_013419149.1"/>
</dbReference>
<evidence type="ECO:0000313" key="3">
    <source>
        <dbReference type="EMBL" id="KIX07467.1"/>
    </source>
</evidence>
<dbReference type="Pfam" id="PF06609">
    <property type="entry name" value="TRI12"/>
    <property type="match status" value="1"/>
</dbReference>
<dbReference type="VEuPathDB" id="FungiDB:Z518_02120"/>
<dbReference type="HOGENOM" id="CLU_778778_0_0_1"/>
<keyword evidence="2" id="KW-0812">Transmembrane</keyword>
<keyword evidence="1" id="KW-0813">Transport</keyword>
<dbReference type="InterPro" id="IPR010573">
    <property type="entry name" value="MFS_Str1/Tri12-like"/>
</dbReference>
<reference evidence="3 4" key="1">
    <citation type="submission" date="2015-01" db="EMBL/GenBank/DDBJ databases">
        <title>The Genome Sequence of Rhinocladiella mackenzie CBS 650.93.</title>
        <authorList>
            <consortium name="The Broad Institute Genomics Platform"/>
            <person name="Cuomo C."/>
            <person name="de Hoog S."/>
            <person name="Gorbushina A."/>
            <person name="Stielow B."/>
            <person name="Teixiera M."/>
            <person name="Abouelleil A."/>
            <person name="Chapman S.B."/>
            <person name="Priest M."/>
            <person name="Young S.K."/>
            <person name="Wortman J."/>
            <person name="Nusbaum C."/>
            <person name="Birren B."/>
        </authorList>
    </citation>
    <scope>NUCLEOTIDE SEQUENCE [LARGE SCALE GENOMIC DNA]</scope>
    <source>
        <strain evidence="3 4">CBS 650.93</strain>
    </source>
</reference>
<evidence type="ECO:0000313" key="4">
    <source>
        <dbReference type="Proteomes" id="UP000053617"/>
    </source>
</evidence>
<protein>
    <submittedName>
        <fullName evidence="3">Uncharacterized protein</fullName>
    </submittedName>
</protein>
<dbReference type="Proteomes" id="UP000053617">
    <property type="component" value="Unassembled WGS sequence"/>
</dbReference>
<feature type="transmembrane region" description="Helical" evidence="2">
    <location>
        <begin position="219"/>
        <end position="241"/>
    </location>
</feature>
<dbReference type="GO" id="GO:0022857">
    <property type="term" value="F:transmembrane transporter activity"/>
    <property type="evidence" value="ECO:0007669"/>
    <property type="project" value="InterPro"/>
</dbReference>
<name>A0A0D2FYW9_9EURO</name>
<proteinExistence type="predicted"/>
<feature type="transmembrane region" description="Helical" evidence="2">
    <location>
        <begin position="170"/>
        <end position="189"/>
    </location>
</feature>
<dbReference type="GeneID" id="25290191"/>
<feature type="transmembrane region" description="Helical" evidence="2">
    <location>
        <begin position="12"/>
        <end position="35"/>
    </location>
</feature>
<sequence length="356" mass="39102">MVSDPSSHEYCLLYRCPAWTRWVFGVTAVGILVGYRPPKRHSLLDHLSFWQKFGHLDLAWQRSTVCRSFTIFGWSLSRRWSLHLDRCSSSSPAHHRLFAFGFYEVYGTKIGILHHGLFKGPHTNGRVVAICTLLIAAEAILGFSYLIFYPSLTTSLFTTDPMKLVARLEGYWIACAIGSIIFGFFSTRYRTVREPLAVGFLITSSMVSDSGRLSSLSYLSTRAVAATVFTAIYAAALRTQLDRKTASYDSEAALGAGLPVASLTAFLGAFLTNDADALMQVPGVTPTIVATSLAAMKQAFADSFRIIYIIAAPFGVVAVIAACFLGSVKHTMNYGVDAPVEKLHAKHYHEDTTQNA</sequence>